<organism evidence="5 6">
    <name type="scientific">Limnohabitans radicicola</name>
    <dbReference type="NCBI Taxonomy" id="2771427"/>
    <lineage>
        <taxon>Bacteria</taxon>
        <taxon>Pseudomonadati</taxon>
        <taxon>Pseudomonadota</taxon>
        <taxon>Betaproteobacteria</taxon>
        <taxon>Burkholderiales</taxon>
        <taxon>Comamonadaceae</taxon>
        <taxon>Limnohabitans</taxon>
    </lineage>
</organism>
<dbReference type="RefSeq" id="WP_191820206.1">
    <property type="nucleotide sequence ID" value="NZ_JACYFT010000003.1"/>
</dbReference>
<dbReference type="Pfam" id="PF14326">
    <property type="entry name" value="DUF4384"/>
    <property type="match status" value="1"/>
</dbReference>
<evidence type="ECO:0000259" key="3">
    <source>
        <dbReference type="Pfam" id="PF00656"/>
    </source>
</evidence>
<gene>
    <name evidence="5" type="ORF">IC609_14385</name>
</gene>
<dbReference type="PANTHER" id="PTHR48104:SF30">
    <property type="entry name" value="METACASPASE-1"/>
    <property type="match status" value="1"/>
</dbReference>
<dbReference type="InterPro" id="IPR018247">
    <property type="entry name" value="EF_Hand_1_Ca_BS"/>
</dbReference>
<evidence type="ECO:0000259" key="4">
    <source>
        <dbReference type="Pfam" id="PF14326"/>
    </source>
</evidence>
<dbReference type="InterPro" id="IPR011600">
    <property type="entry name" value="Pept_C14_caspase"/>
</dbReference>
<dbReference type="InterPro" id="IPR025493">
    <property type="entry name" value="DUF4384"/>
</dbReference>
<dbReference type="PROSITE" id="PS00018">
    <property type="entry name" value="EF_HAND_1"/>
    <property type="match status" value="1"/>
</dbReference>
<dbReference type="GO" id="GO:0005737">
    <property type="term" value="C:cytoplasm"/>
    <property type="evidence" value="ECO:0007669"/>
    <property type="project" value="TreeGrafter"/>
</dbReference>
<reference evidence="5" key="1">
    <citation type="submission" date="2020-09" db="EMBL/GenBank/DDBJ databases">
        <title>Genome seq and assembly of Limnohabitants sp.</title>
        <authorList>
            <person name="Chhetri G."/>
        </authorList>
    </citation>
    <scope>NUCLEOTIDE SEQUENCE</scope>
    <source>
        <strain evidence="5">JUR4</strain>
    </source>
</reference>
<dbReference type="AlphaFoldDB" id="A0A927FJ59"/>
<keyword evidence="2" id="KW-0732">Signal</keyword>
<evidence type="ECO:0000313" key="5">
    <source>
        <dbReference type="EMBL" id="MBD8051731.1"/>
    </source>
</evidence>
<feature type="signal peptide" evidence="2">
    <location>
        <begin position="1"/>
        <end position="19"/>
    </location>
</feature>
<dbReference type="PANTHER" id="PTHR48104">
    <property type="entry name" value="METACASPASE-4"/>
    <property type="match status" value="1"/>
</dbReference>
<feature type="compositionally biased region" description="Low complexity" evidence="1">
    <location>
        <begin position="329"/>
        <end position="358"/>
    </location>
</feature>
<evidence type="ECO:0000256" key="1">
    <source>
        <dbReference type="SAM" id="MobiDB-lite"/>
    </source>
</evidence>
<dbReference type="Proteomes" id="UP000647424">
    <property type="component" value="Unassembled WGS sequence"/>
</dbReference>
<dbReference type="Pfam" id="PF00656">
    <property type="entry name" value="Peptidase_C14"/>
    <property type="match status" value="1"/>
</dbReference>
<evidence type="ECO:0000313" key="6">
    <source>
        <dbReference type="Proteomes" id="UP000647424"/>
    </source>
</evidence>
<protein>
    <submittedName>
        <fullName evidence="5">Caspase family protein</fullName>
    </submittedName>
</protein>
<name>A0A927FJ59_9BURK</name>
<evidence type="ECO:0000256" key="2">
    <source>
        <dbReference type="SAM" id="SignalP"/>
    </source>
</evidence>
<dbReference type="EMBL" id="JACYFT010000003">
    <property type="protein sequence ID" value="MBD8051731.1"/>
    <property type="molecule type" value="Genomic_DNA"/>
</dbReference>
<dbReference type="GO" id="GO:0006508">
    <property type="term" value="P:proteolysis"/>
    <property type="evidence" value="ECO:0007669"/>
    <property type="project" value="InterPro"/>
</dbReference>
<sequence>MMKLLWILLLTSSACLAQAQTPAPSAPRSALIIGLGQYATSSGAAALEGVPHDMESAKRIALAMGIPAHQIRVIQDQQATKANILEEIRKLGERTSEGGRSFIYFSGHGTRYWDPSVNGCVEGLLTHDGQAITNAELAKATQKVTEGADKVITMIDACHSGGIASKKAGTRSIAGIEFKPKFTYKASSAADACSQPSNLKTRSLLGESTRLGALQENVVQITSSRPDEVSFDEPGKGGLATQGIRDCLLGKAADADGSGAVSLAEIQQCAQAIIEQKLQGAKDLTPHHVSVSGNRNLIPVQRPQAASAAVPPAPAPSVVATVTPAATPAPQLTAESPAPPAALAAATSAPTASTSTSTPKPPVASPPAPVVVAAPVMAPAPPAEPMLASLATLRDIQQQSNPKIVVDVKLSKPVLRIGKDALEMSIKSSHDGYIYLVLLGSDRKSFYVLYPNGLDRDNQIKAGQTRKLPRPDWQLEAAGPPGEDHLLVMVTSSPRKVDRLEMTEPDAKNPFTFALNEIGGRAALINFLVHNKDGEGSERFGAKLLTLKEVQ</sequence>
<dbReference type="SUPFAM" id="SSF52129">
    <property type="entry name" value="Caspase-like"/>
    <property type="match status" value="1"/>
</dbReference>
<comment type="caution">
    <text evidence="5">The sequence shown here is derived from an EMBL/GenBank/DDBJ whole genome shotgun (WGS) entry which is preliminary data.</text>
</comment>
<proteinExistence type="predicted"/>
<feature type="domain" description="Peptidase C14 caspase" evidence="3">
    <location>
        <begin position="28"/>
        <end position="253"/>
    </location>
</feature>
<dbReference type="Gene3D" id="3.40.50.1460">
    <property type="match status" value="1"/>
</dbReference>
<dbReference type="InterPro" id="IPR029030">
    <property type="entry name" value="Caspase-like_dom_sf"/>
</dbReference>
<feature type="region of interest" description="Disordered" evidence="1">
    <location>
        <begin position="329"/>
        <end position="366"/>
    </location>
</feature>
<keyword evidence="6" id="KW-1185">Reference proteome</keyword>
<dbReference type="PROSITE" id="PS51257">
    <property type="entry name" value="PROKAR_LIPOPROTEIN"/>
    <property type="match status" value="1"/>
</dbReference>
<feature type="domain" description="DUF4384" evidence="4">
    <location>
        <begin position="415"/>
        <end position="494"/>
    </location>
</feature>
<feature type="chain" id="PRO_5037940266" evidence="2">
    <location>
        <begin position="20"/>
        <end position="551"/>
    </location>
</feature>
<dbReference type="GO" id="GO:0004197">
    <property type="term" value="F:cysteine-type endopeptidase activity"/>
    <property type="evidence" value="ECO:0007669"/>
    <property type="project" value="InterPro"/>
</dbReference>
<dbReference type="InterPro" id="IPR050452">
    <property type="entry name" value="Metacaspase"/>
</dbReference>
<accession>A0A927FJ59</accession>